<dbReference type="Gene3D" id="3.20.20.30">
    <property type="entry name" value="Luciferase-like domain"/>
    <property type="match status" value="1"/>
</dbReference>
<dbReference type="PANTHER" id="PTHR30011:SF16">
    <property type="entry name" value="C2H2 FINGER DOMAIN TRANSCRIPTION FACTOR (EUROFUNG)-RELATED"/>
    <property type="match status" value="1"/>
</dbReference>
<evidence type="ECO:0000256" key="5">
    <source>
        <dbReference type="ARBA" id="ARBA00033748"/>
    </source>
</evidence>
<evidence type="ECO:0000256" key="3">
    <source>
        <dbReference type="ARBA" id="ARBA00023002"/>
    </source>
</evidence>
<dbReference type="RefSeq" id="WP_257719198.1">
    <property type="nucleotide sequence ID" value="NZ_JANJOU010000036.1"/>
</dbReference>
<evidence type="ECO:0000259" key="6">
    <source>
        <dbReference type="Pfam" id="PF00296"/>
    </source>
</evidence>
<dbReference type="InterPro" id="IPR036661">
    <property type="entry name" value="Luciferase-like_sf"/>
</dbReference>
<keyword evidence="2" id="KW-0288">FMN</keyword>
<sequence>MATEPSAGRKGAPRGRRMSLGLFAQMAGHHVAGWRHPDAQAGGENLPLIQHVARTAERGTFDLFFLADGLTTSAEAHPSTIARLEPLTLLASLAMVTSRIGLAATASTTYGEPFHTARVFASLDHVSGGRAAWNAVTTSYARSAANFTRGEHPAHDERYAIAEEYLDVVRGLWDSFEDNAVIKDKANNRYIEPSRLHTLNHKGRYFSVKGPLNVSRPPQGHPIVIQAGSSEPGQELAARTADVVFTAQQTLEEGQAFYRGVKDRMVRHGRNPDHLHIMPGVCPVIGRTEEEARALYAQLQGWIDPAAALALLSDRLGHDVSGYPLDEPLPDLPQSDQLRSRAKLLTDLARREGLTLRDLYYLVAGARGHRIVWGTPVQIADALEEWFTGGAADGFNIMPPFFPTQFDAFVDLVVPILRERGLFREAYEGTTLREHLGLPRPENRFAQARAAE</sequence>
<accession>A0ABT1XBP3</accession>
<dbReference type="EMBL" id="JANJOU010000036">
    <property type="protein sequence ID" value="MCR0985552.1"/>
    <property type="molecule type" value="Genomic_DNA"/>
</dbReference>
<dbReference type="Proteomes" id="UP001524642">
    <property type="component" value="Unassembled WGS sequence"/>
</dbReference>
<evidence type="ECO:0000256" key="1">
    <source>
        <dbReference type="ARBA" id="ARBA00022630"/>
    </source>
</evidence>
<name>A0ABT1XBP3_9PROT</name>
<gene>
    <name evidence="7" type="ORF">NRP21_26215</name>
</gene>
<evidence type="ECO:0000313" key="8">
    <source>
        <dbReference type="Proteomes" id="UP001524642"/>
    </source>
</evidence>
<comment type="caution">
    <text evidence="7">The sequence shown here is derived from an EMBL/GenBank/DDBJ whole genome shotgun (WGS) entry which is preliminary data.</text>
</comment>
<dbReference type="NCBIfam" id="TIGR03860">
    <property type="entry name" value="FMN_nitrolo"/>
    <property type="match status" value="1"/>
</dbReference>
<dbReference type="InterPro" id="IPR051260">
    <property type="entry name" value="Diverse_substr_monoxygenases"/>
</dbReference>
<dbReference type="PIRSF" id="PIRSF000337">
    <property type="entry name" value="NTA_MOA"/>
    <property type="match status" value="1"/>
</dbReference>
<dbReference type="InterPro" id="IPR011251">
    <property type="entry name" value="Luciferase-like_dom"/>
</dbReference>
<dbReference type="InterPro" id="IPR016215">
    <property type="entry name" value="NTA_MOA"/>
</dbReference>
<keyword evidence="4" id="KW-0503">Monooxygenase</keyword>
<evidence type="ECO:0000256" key="2">
    <source>
        <dbReference type="ARBA" id="ARBA00022643"/>
    </source>
</evidence>
<dbReference type="SUPFAM" id="SSF51679">
    <property type="entry name" value="Bacterial luciferase-like"/>
    <property type="match status" value="1"/>
</dbReference>
<evidence type="ECO:0000256" key="4">
    <source>
        <dbReference type="ARBA" id="ARBA00023033"/>
    </source>
</evidence>
<evidence type="ECO:0000313" key="7">
    <source>
        <dbReference type="EMBL" id="MCR0985552.1"/>
    </source>
</evidence>
<reference evidence="7 8" key="1">
    <citation type="submission" date="2022-06" db="EMBL/GenBank/DDBJ databases">
        <title>Roseomonas CN29.</title>
        <authorList>
            <person name="Cheng Y."/>
            <person name="He X."/>
        </authorList>
    </citation>
    <scope>NUCLEOTIDE SEQUENCE [LARGE SCALE GENOMIC DNA]</scope>
    <source>
        <strain evidence="7 8">CN29</strain>
    </source>
</reference>
<dbReference type="CDD" id="cd01095">
    <property type="entry name" value="Nitrilotriacetate_monoxgenase"/>
    <property type="match status" value="1"/>
</dbReference>
<dbReference type="Pfam" id="PF00296">
    <property type="entry name" value="Bac_luciferase"/>
    <property type="match status" value="1"/>
</dbReference>
<dbReference type="PANTHER" id="PTHR30011">
    <property type="entry name" value="ALKANESULFONATE MONOOXYGENASE-RELATED"/>
    <property type="match status" value="1"/>
</dbReference>
<keyword evidence="3" id="KW-0560">Oxidoreductase</keyword>
<comment type="similarity">
    <text evidence="5">Belongs to the NtaA/SnaA/DszA monooxygenase family.</text>
</comment>
<organism evidence="7 8">
    <name type="scientific">Roseomonas populi</name>
    <dbReference type="NCBI Taxonomy" id="3121582"/>
    <lineage>
        <taxon>Bacteria</taxon>
        <taxon>Pseudomonadati</taxon>
        <taxon>Pseudomonadota</taxon>
        <taxon>Alphaproteobacteria</taxon>
        <taxon>Acetobacterales</taxon>
        <taxon>Roseomonadaceae</taxon>
        <taxon>Roseomonas</taxon>
    </lineage>
</organism>
<protein>
    <submittedName>
        <fullName evidence="7">LLM class flavin-dependent oxidoreductase</fullName>
    </submittedName>
</protein>
<keyword evidence="1" id="KW-0285">Flavoprotein</keyword>
<keyword evidence="8" id="KW-1185">Reference proteome</keyword>
<feature type="domain" description="Luciferase-like" evidence="6">
    <location>
        <begin position="29"/>
        <end position="391"/>
    </location>
</feature>
<proteinExistence type="inferred from homology"/>